<evidence type="ECO:0000256" key="1">
    <source>
        <dbReference type="ARBA" id="ARBA00005017"/>
    </source>
</evidence>
<dbReference type="RefSeq" id="WP_232023238.1">
    <property type="nucleotide sequence ID" value="NZ_JASPER010000009.1"/>
</dbReference>
<dbReference type="NCBIfam" id="TIGR01220">
    <property type="entry name" value="Pmev_kin_Gr_pos"/>
    <property type="match status" value="1"/>
</dbReference>
<dbReference type="PRINTS" id="PR00959">
    <property type="entry name" value="MEVGALKINASE"/>
</dbReference>
<evidence type="ECO:0000256" key="4">
    <source>
        <dbReference type="ARBA" id="ARBA00022741"/>
    </source>
</evidence>
<dbReference type="Pfam" id="PF00288">
    <property type="entry name" value="GHMP_kinases_N"/>
    <property type="match status" value="1"/>
</dbReference>
<accession>A0A448PK11</accession>
<feature type="domain" description="GHMP kinase N-terminal" evidence="8">
    <location>
        <begin position="108"/>
        <end position="196"/>
    </location>
</feature>
<organism evidence="10 11">
    <name type="scientific">Actinomyces viscosus</name>
    <dbReference type="NCBI Taxonomy" id="1656"/>
    <lineage>
        <taxon>Bacteria</taxon>
        <taxon>Bacillati</taxon>
        <taxon>Actinomycetota</taxon>
        <taxon>Actinomycetes</taxon>
        <taxon>Actinomycetales</taxon>
        <taxon>Actinomycetaceae</taxon>
        <taxon>Actinomyces</taxon>
    </lineage>
</organism>
<sequence>MTSRADSVVHGAGHDVVRRAPGKLYIAGEYAVVEPGHHAVLVAVDRFITVRATVSSKPSSTAHSPTDGRAGTISSRFYATGSRPWGRRPQDGLAEAVAGDDDYVISAIRVVEALVAEAGGRQRSFDLDVSSELDEADGRKLGLGSSSAVTVATVRAVAGLYGLPVDDLGVYKLAMLASDAIQPIGSGGDIAASAVTGWVAYASPDRTWLREARRRAEATGSMSDLVEADWPGLSVRRLAAPSVRLQVGWTGTPASTPALVSDVQAGAHGADDAYAVFLRDSQDCLGSLTTAIEADDVARIMHRVTQNRELLGQLSRISGRVIETPALTRLVEIAREYGAAAKSSGAGGGDCGIALCPPTTDLAALRGAWEAAGIRPLELSVHTHDSPTGTSPDAPAKVAS</sequence>
<dbReference type="InterPro" id="IPR006204">
    <property type="entry name" value="GHMP_kinase_N_dom"/>
</dbReference>
<comment type="pathway">
    <text evidence="1">Isoprenoid biosynthesis; isopentenyl diphosphate biosynthesis via mevalonate pathway; isopentenyl diphosphate from (R)-mevalonate: step 2/3.</text>
</comment>
<dbReference type="GO" id="GO:0019287">
    <property type="term" value="P:isopentenyl diphosphate biosynthetic process, mevalonate pathway"/>
    <property type="evidence" value="ECO:0007669"/>
    <property type="project" value="UniProtKB-UniPathway"/>
</dbReference>
<proteinExistence type="predicted"/>
<reference evidence="10 11" key="1">
    <citation type="submission" date="2018-12" db="EMBL/GenBank/DDBJ databases">
        <authorList>
            <consortium name="Pathogen Informatics"/>
        </authorList>
    </citation>
    <scope>NUCLEOTIDE SEQUENCE [LARGE SCALE GENOMIC DNA]</scope>
    <source>
        <strain evidence="10 11">NCTC10951</strain>
    </source>
</reference>
<dbReference type="GO" id="GO:0004631">
    <property type="term" value="F:phosphomevalonate kinase activity"/>
    <property type="evidence" value="ECO:0007669"/>
    <property type="project" value="UniProtKB-EC"/>
</dbReference>
<dbReference type="InterPro" id="IPR036554">
    <property type="entry name" value="GHMP_kinase_C_sf"/>
</dbReference>
<evidence type="ECO:0000313" key="10">
    <source>
        <dbReference type="EMBL" id="VEI15385.1"/>
    </source>
</evidence>
<dbReference type="KEGG" id="avc:NCTC10951_01124"/>
<dbReference type="Gene3D" id="3.30.70.890">
    <property type="entry name" value="GHMP kinase, C-terminal domain"/>
    <property type="match status" value="1"/>
</dbReference>
<keyword evidence="5 10" id="KW-0418">Kinase</keyword>
<evidence type="ECO:0000259" key="8">
    <source>
        <dbReference type="Pfam" id="PF00288"/>
    </source>
</evidence>
<feature type="region of interest" description="Disordered" evidence="7">
    <location>
        <begin position="380"/>
        <end position="400"/>
    </location>
</feature>
<dbReference type="AlphaFoldDB" id="A0A448PK11"/>
<evidence type="ECO:0000256" key="7">
    <source>
        <dbReference type="SAM" id="MobiDB-lite"/>
    </source>
</evidence>
<protein>
    <recommendedName>
        <fullName evidence="2">phosphomevalonate kinase</fullName>
        <ecNumber evidence="2">2.7.4.2</ecNumber>
    </recommendedName>
</protein>
<keyword evidence="4" id="KW-0547">Nucleotide-binding</keyword>
<dbReference type="SUPFAM" id="SSF54211">
    <property type="entry name" value="Ribosomal protein S5 domain 2-like"/>
    <property type="match status" value="1"/>
</dbReference>
<dbReference type="GO" id="GO:0005524">
    <property type="term" value="F:ATP binding"/>
    <property type="evidence" value="ECO:0007669"/>
    <property type="project" value="UniProtKB-KW"/>
</dbReference>
<dbReference type="EMBL" id="LR134477">
    <property type="protein sequence ID" value="VEI15385.1"/>
    <property type="molecule type" value="Genomic_DNA"/>
</dbReference>
<dbReference type="InterPro" id="IPR013750">
    <property type="entry name" value="GHMP_kinase_C_dom"/>
</dbReference>
<keyword evidence="6" id="KW-0067">ATP-binding</keyword>
<dbReference type="PANTHER" id="PTHR31814:SF2">
    <property type="entry name" value="PHOSPHOMEVALONATE KINASE"/>
    <property type="match status" value="1"/>
</dbReference>
<name>A0A448PK11_ACTVI</name>
<evidence type="ECO:0000256" key="5">
    <source>
        <dbReference type="ARBA" id="ARBA00022777"/>
    </source>
</evidence>
<dbReference type="InterPro" id="IPR020568">
    <property type="entry name" value="Ribosomal_Su5_D2-typ_SF"/>
</dbReference>
<dbReference type="InterPro" id="IPR035102">
    <property type="entry name" value="Phosphomevalonate_kinase"/>
</dbReference>
<feature type="domain" description="GHMP kinase C-terminal" evidence="9">
    <location>
        <begin position="304"/>
        <end position="373"/>
    </location>
</feature>
<dbReference type="EC" id="2.7.4.2" evidence="2"/>
<dbReference type="Proteomes" id="UP000268658">
    <property type="component" value="Chromosome"/>
</dbReference>
<evidence type="ECO:0000256" key="6">
    <source>
        <dbReference type="ARBA" id="ARBA00022840"/>
    </source>
</evidence>
<evidence type="ECO:0000256" key="2">
    <source>
        <dbReference type="ARBA" id="ARBA00012958"/>
    </source>
</evidence>
<evidence type="ECO:0000256" key="3">
    <source>
        <dbReference type="ARBA" id="ARBA00022679"/>
    </source>
</evidence>
<dbReference type="InterPro" id="IPR005917">
    <property type="entry name" value="Pmev_kinase_bact"/>
</dbReference>
<dbReference type="SUPFAM" id="SSF55060">
    <property type="entry name" value="GHMP Kinase, C-terminal domain"/>
    <property type="match status" value="1"/>
</dbReference>
<dbReference type="Gene3D" id="3.30.230.10">
    <property type="match status" value="1"/>
</dbReference>
<dbReference type="Pfam" id="PF08544">
    <property type="entry name" value="GHMP_kinases_C"/>
    <property type="match status" value="1"/>
</dbReference>
<gene>
    <name evidence="10" type="ORF">NCTC10951_01124</name>
</gene>
<evidence type="ECO:0000259" key="9">
    <source>
        <dbReference type="Pfam" id="PF08544"/>
    </source>
</evidence>
<dbReference type="PANTHER" id="PTHR31814">
    <property type="match status" value="1"/>
</dbReference>
<keyword evidence="3" id="KW-0808">Transferase</keyword>
<dbReference type="InterPro" id="IPR014721">
    <property type="entry name" value="Ribsml_uS5_D2-typ_fold_subgr"/>
</dbReference>
<evidence type="ECO:0000313" key="11">
    <source>
        <dbReference type="Proteomes" id="UP000268658"/>
    </source>
</evidence>
<dbReference type="UniPathway" id="UPA00057">
    <property type="reaction ID" value="UER00099"/>
</dbReference>